<name>A0A9D3S6T8_ANGAN</name>
<reference evidence="2" key="1">
    <citation type="submission" date="2021-01" db="EMBL/GenBank/DDBJ databases">
        <title>A chromosome-scale assembly of European eel, Anguilla anguilla.</title>
        <authorList>
            <person name="Henkel C."/>
            <person name="Jong-Raadsen S.A."/>
            <person name="Dufour S."/>
            <person name="Weltzien F.-A."/>
            <person name="Palstra A.P."/>
            <person name="Pelster B."/>
            <person name="Spaink H.P."/>
            <person name="Van Den Thillart G.E."/>
            <person name="Jansen H."/>
            <person name="Zahm M."/>
            <person name="Klopp C."/>
            <person name="Cedric C."/>
            <person name="Louis A."/>
            <person name="Berthelot C."/>
            <person name="Parey E."/>
            <person name="Roest Crollius H."/>
            <person name="Montfort J."/>
            <person name="Robinson-Rechavi M."/>
            <person name="Bucao C."/>
            <person name="Bouchez O."/>
            <person name="Gislard M."/>
            <person name="Lluch J."/>
            <person name="Milhes M."/>
            <person name="Lampietro C."/>
            <person name="Lopez Roques C."/>
            <person name="Donnadieu C."/>
            <person name="Braasch I."/>
            <person name="Desvignes T."/>
            <person name="Postlethwait J."/>
            <person name="Bobe J."/>
            <person name="Guiguen Y."/>
            <person name="Dirks R."/>
        </authorList>
    </citation>
    <scope>NUCLEOTIDE SEQUENCE</scope>
    <source>
        <strain evidence="2">Tag_6206</strain>
        <tissue evidence="2">Liver</tissue>
    </source>
</reference>
<gene>
    <name evidence="2" type="ORF">ANANG_G00023260</name>
</gene>
<feature type="transmembrane region" description="Helical" evidence="1">
    <location>
        <begin position="46"/>
        <end position="74"/>
    </location>
</feature>
<accession>A0A9D3S6T8</accession>
<keyword evidence="1" id="KW-0472">Membrane</keyword>
<sequence>MRINGNEGIQPDRILTHTAQKQHLTKGFLSACVHPSKVRMSSCGSCLYSIVWLIILLALAWPLSIFLGGLYGFIAPLTTCVGLDRLTDLLLEGANLGAPAP</sequence>
<comment type="caution">
    <text evidence="2">The sequence shown here is derived from an EMBL/GenBank/DDBJ whole genome shotgun (WGS) entry which is preliminary data.</text>
</comment>
<evidence type="ECO:0000313" key="2">
    <source>
        <dbReference type="EMBL" id="KAG5857804.1"/>
    </source>
</evidence>
<dbReference type="Proteomes" id="UP001044222">
    <property type="component" value="Unassembled WGS sequence"/>
</dbReference>
<evidence type="ECO:0000313" key="3">
    <source>
        <dbReference type="Proteomes" id="UP001044222"/>
    </source>
</evidence>
<keyword evidence="1" id="KW-1133">Transmembrane helix</keyword>
<dbReference type="EMBL" id="JAFIRN010000001">
    <property type="protein sequence ID" value="KAG5857804.1"/>
    <property type="molecule type" value="Genomic_DNA"/>
</dbReference>
<dbReference type="AlphaFoldDB" id="A0A9D3S6T8"/>
<protein>
    <submittedName>
        <fullName evidence="2">Uncharacterized protein</fullName>
    </submittedName>
</protein>
<organism evidence="2 3">
    <name type="scientific">Anguilla anguilla</name>
    <name type="common">European freshwater eel</name>
    <name type="synonym">Muraena anguilla</name>
    <dbReference type="NCBI Taxonomy" id="7936"/>
    <lineage>
        <taxon>Eukaryota</taxon>
        <taxon>Metazoa</taxon>
        <taxon>Chordata</taxon>
        <taxon>Craniata</taxon>
        <taxon>Vertebrata</taxon>
        <taxon>Euteleostomi</taxon>
        <taxon>Actinopterygii</taxon>
        <taxon>Neopterygii</taxon>
        <taxon>Teleostei</taxon>
        <taxon>Anguilliformes</taxon>
        <taxon>Anguillidae</taxon>
        <taxon>Anguilla</taxon>
    </lineage>
</organism>
<keyword evidence="1" id="KW-0812">Transmembrane</keyword>
<evidence type="ECO:0000256" key="1">
    <source>
        <dbReference type="SAM" id="Phobius"/>
    </source>
</evidence>
<proteinExistence type="predicted"/>
<keyword evidence="3" id="KW-1185">Reference proteome</keyword>